<gene>
    <name evidence="2" type="ORF">ACH5RR_019288</name>
</gene>
<dbReference type="InterPro" id="IPR003428">
    <property type="entry name" value="MAM33"/>
</dbReference>
<proteinExistence type="predicted"/>
<keyword evidence="3" id="KW-1185">Reference proteome</keyword>
<dbReference type="AlphaFoldDB" id="A0ABD2ZP76"/>
<dbReference type="Pfam" id="PF02330">
    <property type="entry name" value="MAM33"/>
    <property type="match status" value="1"/>
</dbReference>
<protein>
    <recommendedName>
        <fullName evidence="4">Mitochondrial glycoprotein</fullName>
    </recommendedName>
</protein>
<sequence length="260" mass="29419">MALTNALRRAASRVVPSAARVFQVTNPRYTHHGSAVFAAVHRRSDLSNTVFERSFPSNFRHFSTRQSASDESLVKIIEEEIQCALNSDQNINKVEELPQSFPFKLQDNPGLYTVTLTREYQGETIVVEVQMPSTVTGEHADIDDDGDAGDEKGAQSELPLVVRVSKSRGPCLEFNCTAFPDDISIDSLSVRDPDISEDQIGYEGPEFTDLDENLQKAFHKYLEIRGVKPSTTNFLHEYMINKDDREYVRWLKNLKKFVEA</sequence>
<dbReference type="InterPro" id="IPR036561">
    <property type="entry name" value="MAM33_sf"/>
</dbReference>
<dbReference type="PANTHER" id="PTHR10826">
    <property type="entry name" value="COMPLEMENT COMPONENT 1"/>
    <property type="match status" value="1"/>
</dbReference>
<accession>A0ABD2ZP76</accession>
<dbReference type="Proteomes" id="UP001630127">
    <property type="component" value="Unassembled WGS sequence"/>
</dbReference>
<dbReference type="PANTHER" id="PTHR10826:SF41">
    <property type="entry name" value="MITOCHONDRIAL GLYCOPROTEIN FAMILY PROTEIN"/>
    <property type="match status" value="1"/>
</dbReference>
<reference evidence="2 3" key="1">
    <citation type="submission" date="2024-11" db="EMBL/GenBank/DDBJ databases">
        <title>A near-complete genome assembly of Cinchona calisaya.</title>
        <authorList>
            <person name="Lian D.C."/>
            <person name="Zhao X.W."/>
            <person name="Wei L."/>
        </authorList>
    </citation>
    <scope>NUCLEOTIDE SEQUENCE [LARGE SCALE GENOMIC DNA]</scope>
    <source>
        <tissue evidence="2">Nenye</tissue>
    </source>
</reference>
<feature type="region of interest" description="Disordered" evidence="1">
    <location>
        <begin position="137"/>
        <end position="156"/>
    </location>
</feature>
<comment type="caution">
    <text evidence="2">The sequence shown here is derived from an EMBL/GenBank/DDBJ whole genome shotgun (WGS) entry which is preliminary data.</text>
</comment>
<dbReference type="Gene3D" id="3.10.280.10">
    <property type="entry name" value="Mitochondrial glycoprotein"/>
    <property type="match status" value="1"/>
</dbReference>
<dbReference type="SUPFAM" id="SSF54529">
    <property type="entry name" value="Mitochondrial glycoprotein MAM33-like"/>
    <property type="match status" value="1"/>
</dbReference>
<dbReference type="EMBL" id="JBJUIK010000008">
    <property type="protein sequence ID" value="KAL3521139.1"/>
    <property type="molecule type" value="Genomic_DNA"/>
</dbReference>
<evidence type="ECO:0000313" key="2">
    <source>
        <dbReference type="EMBL" id="KAL3521139.1"/>
    </source>
</evidence>
<evidence type="ECO:0008006" key="4">
    <source>
        <dbReference type="Google" id="ProtNLM"/>
    </source>
</evidence>
<organism evidence="2 3">
    <name type="scientific">Cinchona calisaya</name>
    <dbReference type="NCBI Taxonomy" id="153742"/>
    <lineage>
        <taxon>Eukaryota</taxon>
        <taxon>Viridiplantae</taxon>
        <taxon>Streptophyta</taxon>
        <taxon>Embryophyta</taxon>
        <taxon>Tracheophyta</taxon>
        <taxon>Spermatophyta</taxon>
        <taxon>Magnoliopsida</taxon>
        <taxon>eudicotyledons</taxon>
        <taxon>Gunneridae</taxon>
        <taxon>Pentapetalae</taxon>
        <taxon>asterids</taxon>
        <taxon>lamiids</taxon>
        <taxon>Gentianales</taxon>
        <taxon>Rubiaceae</taxon>
        <taxon>Cinchonoideae</taxon>
        <taxon>Cinchoneae</taxon>
        <taxon>Cinchona</taxon>
    </lineage>
</organism>
<evidence type="ECO:0000256" key="1">
    <source>
        <dbReference type="SAM" id="MobiDB-lite"/>
    </source>
</evidence>
<name>A0ABD2ZP76_9GENT</name>
<dbReference type="FunFam" id="3.10.280.10:FF:000002">
    <property type="entry name" value="Mitochondrial glycoprotein family protein"/>
    <property type="match status" value="1"/>
</dbReference>
<evidence type="ECO:0000313" key="3">
    <source>
        <dbReference type="Proteomes" id="UP001630127"/>
    </source>
</evidence>